<dbReference type="AlphaFoldDB" id="A0A3C1KM67"/>
<protein>
    <recommendedName>
        <fullName evidence="2">Antitoxin-like ribbon-helix-helix domain-containing protein</fullName>
    </recommendedName>
</protein>
<comment type="caution">
    <text evidence="3">The sequence shown here is derived from an EMBL/GenBank/DDBJ whole genome shotgun (WGS) entry which is preliminary data.</text>
</comment>
<evidence type="ECO:0000313" key="4">
    <source>
        <dbReference type="Proteomes" id="UP000259273"/>
    </source>
</evidence>
<name>A0A3C1KM67_9GAMM</name>
<dbReference type="InterPro" id="IPR046765">
    <property type="entry name" value="Antitox_RHH"/>
</dbReference>
<evidence type="ECO:0000259" key="2">
    <source>
        <dbReference type="Pfam" id="PF20605"/>
    </source>
</evidence>
<gene>
    <name evidence="3" type="ORF">DCP75_09055</name>
</gene>
<proteinExistence type="predicted"/>
<evidence type="ECO:0000313" key="3">
    <source>
        <dbReference type="EMBL" id="HAN27850.1"/>
    </source>
</evidence>
<feature type="region of interest" description="Disordered" evidence="1">
    <location>
        <begin position="1"/>
        <end position="49"/>
    </location>
</feature>
<dbReference type="EMBL" id="DMND01000127">
    <property type="protein sequence ID" value="HAN27850.1"/>
    <property type="molecule type" value="Genomic_DNA"/>
</dbReference>
<dbReference type="Pfam" id="PF20605">
    <property type="entry name" value="Antitox_RHH"/>
    <property type="match status" value="1"/>
</dbReference>
<accession>A0A3C1KM67</accession>
<sequence length="96" mass="10377">MATKKRGGLSQFTVPKSDAKPDPAPAAEPTEAETQKPRKKTETAKKPDIVRTTVGMNRDALKALKYLATDEDVSVNALLVEGVNLVFRSRGKPEIG</sequence>
<dbReference type="Proteomes" id="UP000259273">
    <property type="component" value="Unassembled WGS sequence"/>
</dbReference>
<reference evidence="3 4" key="1">
    <citation type="journal article" date="2018" name="Nat. Biotechnol.">
        <title>A standardized bacterial taxonomy based on genome phylogeny substantially revises the tree of life.</title>
        <authorList>
            <person name="Parks D.H."/>
            <person name="Chuvochina M."/>
            <person name="Waite D.W."/>
            <person name="Rinke C."/>
            <person name="Skarshewski A."/>
            <person name="Chaumeil P.A."/>
            <person name="Hugenholtz P."/>
        </authorList>
    </citation>
    <scope>NUCLEOTIDE SEQUENCE [LARGE SCALE GENOMIC DNA]</scope>
    <source>
        <strain evidence="3">UBA9158</strain>
    </source>
</reference>
<feature type="domain" description="Antitoxin-like ribbon-helix-helix" evidence="2">
    <location>
        <begin position="62"/>
        <end position="95"/>
    </location>
</feature>
<evidence type="ECO:0000256" key="1">
    <source>
        <dbReference type="SAM" id="MobiDB-lite"/>
    </source>
</evidence>
<feature type="compositionally biased region" description="Basic and acidic residues" evidence="1">
    <location>
        <begin position="33"/>
        <end position="49"/>
    </location>
</feature>
<organism evidence="3 4">
    <name type="scientific">Haliea salexigens</name>
    <dbReference type="NCBI Taxonomy" id="287487"/>
    <lineage>
        <taxon>Bacteria</taxon>
        <taxon>Pseudomonadati</taxon>
        <taxon>Pseudomonadota</taxon>
        <taxon>Gammaproteobacteria</taxon>
        <taxon>Cellvibrionales</taxon>
        <taxon>Halieaceae</taxon>
        <taxon>Haliea</taxon>
    </lineage>
</organism>